<dbReference type="AlphaFoldDB" id="A0A6H1UKN5"/>
<organism evidence="4 5">
    <name type="scientific">Ferrimonas lipolytica</name>
    <dbReference type="NCBI Taxonomy" id="2724191"/>
    <lineage>
        <taxon>Bacteria</taxon>
        <taxon>Pseudomonadati</taxon>
        <taxon>Pseudomonadota</taxon>
        <taxon>Gammaproteobacteria</taxon>
        <taxon>Alteromonadales</taxon>
        <taxon>Ferrimonadaceae</taxon>
        <taxon>Ferrimonas</taxon>
    </lineage>
</organism>
<name>A0A6H1UKN5_9GAMM</name>
<dbReference type="PRINTS" id="PR00455">
    <property type="entry name" value="HTHTETR"/>
</dbReference>
<evidence type="ECO:0000313" key="5">
    <source>
        <dbReference type="Proteomes" id="UP000501602"/>
    </source>
</evidence>
<dbReference type="GO" id="GO:0003677">
    <property type="term" value="F:DNA binding"/>
    <property type="evidence" value="ECO:0007669"/>
    <property type="project" value="UniProtKB-UniRule"/>
</dbReference>
<gene>
    <name evidence="4" type="ORF">HER31_16520</name>
</gene>
<accession>A0A6H1UKN5</accession>
<sequence>MKTKDRIIAAACELFNEHGERAITTNHIASHLGISPGNLYYYFRNKEQIIRAIFDQYEEYLSAAYGPDNQTEGLMQDYLDKMFQGMWRFRFVYASLSDILARDPELHKRYLKSHHQVMNTAIENLQQMIDHGAMKIDPAMLTPFAEGIKMVVTFWISHLYTQNLDKPITESMVYQGVVQILAMFHGYITPQFKPEFDRIVAHYSDLASDISQPQAE</sequence>
<evidence type="ECO:0000259" key="3">
    <source>
        <dbReference type="PROSITE" id="PS50977"/>
    </source>
</evidence>
<dbReference type="PANTHER" id="PTHR43479:SF12">
    <property type="entry name" value="TRANSCRIPTIONAL REGULATORY PROTEIN"/>
    <property type="match status" value="1"/>
</dbReference>
<dbReference type="Gene3D" id="1.10.357.10">
    <property type="entry name" value="Tetracycline Repressor, domain 2"/>
    <property type="match status" value="1"/>
</dbReference>
<dbReference type="InterPro" id="IPR009057">
    <property type="entry name" value="Homeodomain-like_sf"/>
</dbReference>
<keyword evidence="1 2" id="KW-0238">DNA-binding</keyword>
<dbReference type="InterPro" id="IPR001647">
    <property type="entry name" value="HTH_TetR"/>
</dbReference>
<protein>
    <submittedName>
        <fullName evidence="4">TetR/AcrR family transcriptional regulator</fullName>
    </submittedName>
</protein>
<dbReference type="InterPro" id="IPR025722">
    <property type="entry name" value="TetR"/>
</dbReference>
<dbReference type="RefSeq" id="WP_168662255.1">
    <property type="nucleotide sequence ID" value="NZ_CP051180.1"/>
</dbReference>
<evidence type="ECO:0000256" key="2">
    <source>
        <dbReference type="PROSITE-ProRule" id="PRU00335"/>
    </source>
</evidence>
<dbReference type="PROSITE" id="PS50977">
    <property type="entry name" value="HTH_TETR_2"/>
    <property type="match status" value="1"/>
</dbReference>
<dbReference type="PANTHER" id="PTHR43479">
    <property type="entry name" value="ACREF/ENVCD OPERON REPRESSOR-RELATED"/>
    <property type="match status" value="1"/>
</dbReference>
<reference evidence="4 5" key="1">
    <citation type="submission" date="2020-04" db="EMBL/GenBank/DDBJ databases">
        <title>Ferrimonas sp. S7 isolated from sea water.</title>
        <authorList>
            <person name="Bae S.S."/>
            <person name="Baek K."/>
        </authorList>
    </citation>
    <scope>NUCLEOTIDE SEQUENCE [LARGE SCALE GENOMIC DNA]</scope>
    <source>
        <strain evidence="4 5">S7</strain>
    </source>
</reference>
<proteinExistence type="predicted"/>
<dbReference type="KEGG" id="fes:HER31_16520"/>
<dbReference type="InterPro" id="IPR050624">
    <property type="entry name" value="HTH-type_Tx_Regulator"/>
</dbReference>
<dbReference type="Proteomes" id="UP000501602">
    <property type="component" value="Chromosome"/>
</dbReference>
<dbReference type="Pfam" id="PF13972">
    <property type="entry name" value="TetR"/>
    <property type="match status" value="1"/>
</dbReference>
<keyword evidence="5" id="KW-1185">Reference proteome</keyword>
<dbReference type="Pfam" id="PF00440">
    <property type="entry name" value="TetR_N"/>
    <property type="match status" value="1"/>
</dbReference>
<evidence type="ECO:0000313" key="4">
    <source>
        <dbReference type="EMBL" id="QIZ78362.1"/>
    </source>
</evidence>
<feature type="DNA-binding region" description="H-T-H motif" evidence="2">
    <location>
        <begin position="24"/>
        <end position="43"/>
    </location>
</feature>
<dbReference type="SUPFAM" id="SSF46689">
    <property type="entry name" value="Homeodomain-like"/>
    <property type="match status" value="1"/>
</dbReference>
<dbReference type="EMBL" id="CP051180">
    <property type="protein sequence ID" value="QIZ78362.1"/>
    <property type="molecule type" value="Genomic_DNA"/>
</dbReference>
<evidence type="ECO:0000256" key="1">
    <source>
        <dbReference type="ARBA" id="ARBA00023125"/>
    </source>
</evidence>
<feature type="domain" description="HTH tetR-type" evidence="3">
    <location>
        <begin position="1"/>
        <end position="61"/>
    </location>
</feature>